<keyword evidence="3" id="KW-1185">Reference proteome</keyword>
<organism evidence="2 3">
    <name type="scientific">Trifolium medium</name>
    <dbReference type="NCBI Taxonomy" id="97028"/>
    <lineage>
        <taxon>Eukaryota</taxon>
        <taxon>Viridiplantae</taxon>
        <taxon>Streptophyta</taxon>
        <taxon>Embryophyta</taxon>
        <taxon>Tracheophyta</taxon>
        <taxon>Spermatophyta</taxon>
        <taxon>Magnoliopsida</taxon>
        <taxon>eudicotyledons</taxon>
        <taxon>Gunneridae</taxon>
        <taxon>Pentapetalae</taxon>
        <taxon>rosids</taxon>
        <taxon>fabids</taxon>
        <taxon>Fabales</taxon>
        <taxon>Fabaceae</taxon>
        <taxon>Papilionoideae</taxon>
        <taxon>50 kb inversion clade</taxon>
        <taxon>NPAAA clade</taxon>
        <taxon>Hologalegina</taxon>
        <taxon>IRL clade</taxon>
        <taxon>Trifolieae</taxon>
        <taxon>Trifolium</taxon>
    </lineage>
</organism>
<evidence type="ECO:0000256" key="1">
    <source>
        <dbReference type="SAM" id="Phobius"/>
    </source>
</evidence>
<comment type="caution">
    <text evidence="2">The sequence shown here is derived from an EMBL/GenBank/DDBJ whole genome shotgun (WGS) entry which is preliminary data.</text>
</comment>
<sequence>MQATMPSSEKHPSHVPMWKGVKIAYTLIAACLFPVAIGGYWAYGQL</sequence>
<evidence type="ECO:0000313" key="2">
    <source>
        <dbReference type="EMBL" id="MCI23054.1"/>
    </source>
</evidence>
<protein>
    <submittedName>
        <fullName evidence="2">Lysine histidine transporter-like 8-like</fullName>
    </submittedName>
</protein>
<dbReference type="Proteomes" id="UP000265520">
    <property type="component" value="Unassembled WGS sequence"/>
</dbReference>
<name>A0A392QGQ4_9FABA</name>
<keyword evidence="1" id="KW-0472">Membrane</keyword>
<feature type="transmembrane region" description="Helical" evidence="1">
    <location>
        <begin position="21"/>
        <end position="43"/>
    </location>
</feature>
<keyword evidence="1" id="KW-1133">Transmembrane helix</keyword>
<feature type="non-terminal residue" evidence="2">
    <location>
        <position position="46"/>
    </location>
</feature>
<proteinExistence type="predicted"/>
<accession>A0A392QGQ4</accession>
<keyword evidence="1" id="KW-0812">Transmembrane</keyword>
<reference evidence="2 3" key="1">
    <citation type="journal article" date="2018" name="Front. Plant Sci.">
        <title>Red Clover (Trifolium pratense) and Zigzag Clover (T. medium) - A Picture of Genomic Similarities and Differences.</title>
        <authorList>
            <person name="Dluhosova J."/>
            <person name="Istvanek J."/>
            <person name="Nedelnik J."/>
            <person name="Repkova J."/>
        </authorList>
    </citation>
    <scope>NUCLEOTIDE SEQUENCE [LARGE SCALE GENOMIC DNA]</scope>
    <source>
        <strain evidence="3">cv. 10/8</strain>
        <tissue evidence="2">Leaf</tissue>
    </source>
</reference>
<dbReference type="EMBL" id="LXQA010133871">
    <property type="protein sequence ID" value="MCI23054.1"/>
    <property type="molecule type" value="Genomic_DNA"/>
</dbReference>
<dbReference type="AlphaFoldDB" id="A0A392QGQ4"/>
<evidence type="ECO:0000313" key="3">
    <source>
        <dbReference type="Proteomes" id="UP000265520"/>
    </source>
</evidence>